<accession>A0AAD0YZU1</accession>
<feature type="chain" id="PRO_5042133882" evidence="1">
    <location>
        <begin position="19"/>
        <end position="166"/>
    </location>
</feature>
<reference evidence="2 3" key="1">
    <citation type="submission" date="2018-11" db="EMBL/GenBank/DDBJ databases">
        <title>Proposal to divide the Flavobacteriaceae and reorganize its genera based on Amino Acid Identity values calculated from whole genome sequences.</title>
        <authorList>
            <person name="Nicholson A.C."/>
            <person name="Gulvik C.A."/>
            <person name="Whitney A.M."/>
            <person name="Humrighouse B.W."/>
            <person name="Bell M."/>
            <person name="Holmes B."/>
            <person name="Steigerwalt A.G."/>
            <person name="Villarma A."/>
            <person name="Sheth M."/>
            <person name="Batra D."/>
            <person name="Pryor J."/>
            <person name="Bernardet J.-F."/>
            <person name="Hugo C."/>
            <person name="Kampfer P."/>
            <person name="Newman J."/>
            <person name="McQuiston J.R."/>
        </authorList>
    </citation>
    <scope>NUCLEOTIDE SEQUENCE [LARGE SCALE GENOMIC DNA]</scope>
    <source>
        <strain evidence="2 3">H5559</strain>
    </source>
</reference>
<protein>
    <submittedName>
        <fullName evidence="2">Uncharacterized protein</fullName>
    </submittedName>
</protein>
<dbReference type="EMBL" id="CP033930">
    <property type="protein sequence ID" value="AZB20405.1"/>
    <property type="molecule type" value="Genomic_DNA"/>
</dbReference>
<keyword evidence="1" id="KW-0732">Signal</keyword>
<name>A0AAD0YZU1_CHRID</name>
<evidence type="ECO:0000256" key="1">
    <source>
        <dbReference type="SAM" id="SignalP"/>
    </source>
</evidence>
<evidence type="ECO:0000313" key="2">
    <source>
        <dbReference type="EMBL" id="AZB20405.1"/>
    </source>
</evidence>
<gene>
    <name evidence="2" type="ORF">EG352_02345</name>
</gene>
<proteinExistence type="predicted"/>
<dbReference type="RefSeq" id="WP_027375124.1">
    <property type="nucleotide sequence ID" value="NZ_CP023968.1"/>
</dbReference>
<feature type="signal peptide" evidence="1">
    <location>
        <begin position="1"/>
        <end position="18"/>
    </location>
</feature>
<sequence>MKKIIVIITLFHMGALSAQIAIEKNQVDGDGLLDFAPNTTKGILLPIVETLPANAVGGTLLMDKNDQTLKMNVEAAWVPLSDAGSVAGAVFNTNNEIAGQNRIIVGSDTTTAPGVLVMESSNKALILPKVATPHLNVKNPYPGMICYDTVSKTMAVFDGLKWSYWK</sequence>
<organism evidence="2 3">
    <name type="scientific">Chryseobacterium indologenes</name>
    <name type="common">Flavobacterium indologenes</name>
    <dbReference type="NCBI Taxonomy" id="253"/>
    <lineage>
        <taxon>Bacteria</taxon>
        <taxon>Pseudomonadati</taxon>
        <taxon>Bacteroidota</taxon>
        <taxon>Flavobacteriia</taxon>
        <taxon>Flavobacteriales</taxon>
        <taxon>Weeksellaceae</taxon>
        <taxon>Chryseobacterium group</taxon>
        <taxon>Chryseobacterium</taxon>
    </lineage>
</organism>
<dbReference type="AlphaFoldDB" id="A0AAD0YZU1"/>
<evidence type="ECO:0000313" key="3">
    <source>
        <dbReference type="Proteomes" id="UP000269015"/>
    </source>
</evidence>
<dbReference type="Proteomes" id="UP000269015">
    <property type="component" value="Chromosome"/>
</dbReference>